<evidence type="ECO:0000313" key="5">
    <source>
        <dbReference type="EMBL" id="ADE12795.1"/>
    </source>
</evidence>
<dbReference type="HOGENOM" id="CLU_010194_2_1_4"/>
<dbReference type="Pfam" id="PF00106">
    <property type="entry name" value="adh_short"/>
    <property type="match status" value="1"/>
</dbReference>
<dbReference type="RefSeq" id="WP_013030693.1">
    <property type="nucleotide sequence ID" value="NC_013959.1"/>
</dbReference>
<dbReference type="SUPFAM" id="SSF51735">
    <property type="entry name" value="NAD(P)-binding Rossmann-fold domains"/>
    <property type="match status" value="1"/>
</dbReference>
<dbReference type="PRINTS" id="PR00081">
    <property type="entry name" value="GDHRDH"/>
</dbReference>
<dbReference type="EMBL" id="CP001965">
    <property type="protein sequence ID" value="ADE12795.1"/>
    <property type="molecule type" value="Genomic_DNA"/>
</dbReference>
<reference evidence="5 6" key="1">
    <citation type="submission" date="2010-03" db="EMBL/GenBank/DDBJ databases">
        <title>Complete sequence of Sideroxydans lithotrophicus ES-1.</title>
        <authorList>
            <consortium name="US DOE Joint Genome Institute"/>
            <person name="Lucas S."/>
            <person name="Copeland A."/>
            <person name="Lapidus A."/>
            <person name="Cheng J.-F."/>
            <person name="Bruce D."/>
            <person name="Goodwin L."/>
            <person name="Pitluck S."/>
            <person name="Munk A.C."/>
            <person name="Detter J.C."/>
            <person name="Han C."/>
            <person name="Tapia R."/>
            <person name="Larimer F."/>
            <person name="Land M."/>
            <person name="Hauser L."/>
            <person name="Kyrpides N."/>
            <person name="Ivanova N."/>
            <person name="Emerson D."/>
            <person name="Woyke T."/>
        </authorList>
    </citation>
    <scope>NUCLEOTIDE SEQUENCE [LARGE SCALE GENOMIC DNA]</scope>
    <source>
        <strain evidence="5 6">ES-1</strain>
    </source>
</reference>
<organism evidence="5 6">
    <name type="scientific">Sideroxydans lithotrophicus (strain ES-1)</name>
    <dbReference type="NCBI Taxonomy" id="580332"/>
    <lineage>
        <taxon>Bacteria</taxon>
        <taxon>Pseudomonadati</taxon>
        <taxon>Pseudomonadota</taxon>
        <taxon>Betaproteobacteria</taxon>
        <taxon>Nitrosomonadales</taxon>
        <taxon>Gallionellaceae</taxon>
        <taxon>Sideroxydans</taxon>
    </lineage>
</organism>
<keyword evidence="6" id="KW-1185">Reference proteome</keyword>
<dbReference type="PIRSF" id="PIRSF000126">
    <property type="entry name" value="11-beta-HSD1"/>
    <property type="match status" value="1"/>
</dbReference>
<comment type="similarity">
    <text evidence="1 3">Belongs to the short-chain dehydrogenases/reductases (SDR) family.</text>
</comment>
<evidence type="ECO:0000313" key="6">
    <source>
        <dbReference type="Proteomes" id="UP000001625"/>
    </source>
</evidence>
<dbReference type="Proteomes" id="UP000001625">
    <property type="component" value="Chromosome"/>
</dbReference>
<evidence type="ECO:0000259" key="4">
    <source>
        <dbReference type="SMART" id="SM00822"/>
    </source>
</evidence>
<dbReference type="PANTHER" id="PTHR44196">
    <property type="entry name" value="DEHYDROGENASE/REDUCTASE SDR FAMILY MEMBER 7B"/>
    <property type="match status" value="1"/>
</dbReference>
<sequence>MGKKTAVITGASSGIGMELARLFAADGYDLIVAARRAERLQELAEELGGSHGTTMHIIQMDIAQPYAGKTLWQAISDITPDIDVLVNNAGVGDAGDFAGELPEVVERMIHLNISTLTALTRYALPGMIERKCGKILNVASLAGFQPGGPGMAVYYASKSYVLSFSRAIRRELRGTGVSVTALCPGPTSTGFEQTARAQHTLLFHWTRPMAASVVARKGYRGMQRGSGVVVPGLLNKLLAISPGFAPSLIALEINRFLLSERR</sequence>
<dbReference type="InterPro" id="IPR036291">
    <property type="entry name" value="NAD(P)-bd_dom_sf"/>
</dbReference>
<keyword evidence="2" id="KW-0560">Oxidoreductase</keyword>
<dbReference type="eggNOG" id="COG0300">
    <property type="taxonomic scope" value="Bacteria"/>
</dbReference>
<dbReference type="SMART" id="SM00822">
    <property type="entry name" value="PKS_KR"/>
    <property type="match status" value="1"/>
</dbReference>
<dbReference type="PANTHER" id="PTHR44196:SF2">
    <property type="entry name" value="SHORT-CHAIN DEHYDROGENASE-RELATED"/>
    <property type="match status" value="1"/>
</dbReference>
<dbReference type="InterPro" id="IPR057326">
    <property type="entry name" value="KR_dom"/>
</dbReference>
<accession>D5CN98</accession>
<evidence type="ECO:0000256" key="3">
    <source>
        <dbReference type="RuleBase" id="RU000363"/>
    </source>
</evidence>
<gene>
    <name evidence="5" type="ordered locus">Slit_2570</name>
</gene>
<dbReference type="GO" id="GO:0016020">
    <property type="term" value="C:membrane"/>
    <property type="evidence" value="ECO:0007669"/>
    <property type="project" value="TreeGrafter"/>
</dbReference>
<dbReference type="KEGG" id="slt:Slit_2570"/>
<evidence type="ECO:0000256" key="2">
    <source>
        <dbReference type="ARBA" id="ARBA00023002"/>
    </source>
</evidence>
<proteinExistence type="inferred from homology"/>
<dbReference type="GO" id="GO:0016491">
    <property type="term" value="F:oxidoreductase activity"/>
    <property type="evidence" value="ECO:0007669"/>
    <property type="project" value="UniProtKB-KW"/>
</dbReference>
<dbReference type="Gene3D" id="3.40.50.720">
    <property type="entry name" value="NAD(P)-binding Rossmann-like Domain"/>
    <property type="match status" value="1"/>
</dbReference>
<dbReference type="AlphaFoldDB" id="D5CN98"/>
<name>D5CN98_SIDLE</name>
<evidence type="ECO:0000256" key="1">
    <source>
        <dbReference type="ARBA" id="ARBA00006484"/>
    </source>
</evidence>
<dbReference type="STRING" id="580332.Slit_2570"/>
<dbReference type="InterPro" id="IPR002347">
    <property type="entry name" value="SDR_fam"/>
</dbReference>
<feature type="domain" description="Ketoreductase" evidence="4">
    <location>
        <begin position="4"/>
        <end position="185"/>
    </location>
</feature>
<protein>
    <submittedName>
        <fullName evidence="5">Short-chain dehydrogenase/reductase SDR</fullName>
    </submittedName>
</protein>
<dbReference type="PRINTS" id="PR00080">
    <property type="entry name" value="SDRFAMILY"/>
</dbReference>